<organism evidence="3 4">
    <name type="scientific">Microlunatus aurantiacus</name>
    <dbReference type="NCBI Taxonomy" id="446786"/>
    <lineage>
        <taxon>Bacteria</taxon>
        <taxon>Bacillati</taxon>
        <taxon>Actinomycetota</taxon>
        <taxon>Actinomycetes</taxon>
        <taxon>Propionibacteriales</taxon>
        <taxon>Propionibacteriaceae</taxon>
        <taxon>Microlunatus</taxon>
    </lineage>
</organism>
<name>A0ABP7EGV7_9ACTN</name>
<feature type="region of interest" description="Disordered" evidence="1">
    <location>
        <begin position="32"/>
        <end position="77"/>
    </location>
</feature>
<evidence type="ECO:0000256" key="1">
    <source>
        <dbReference type="SAM" id="MobiDB-lite"/>
    </source>
</evidence>
<reference evidence="4" key="1">
    <citation type="journal article" date="2019" name="Int. J. Syst. Evol. Microbiol.">
        <title>The Global Catalogue of Microorganisms (GCM) 10K type strain sequencing project: providing services to taxonomists for standard genome sequencing and annotation.</title>
        <authorList>
            <consortium name="The Broad Institute Genomics Platform"/>
            <consortium name="The Broad Institute Genome Sequencing Center for Infectious Disease"/>
            <person name="Wu L."/>
            <person name="Ma J."/>
        </authorList>
    </citation>
    <scope>NUCLEOTIDE SEQUENCE [LARGE SCALE GENOMIC DNA]</scope>
    <source>
        <strain evidence="4">JCM 16548</strain>
    </source>
</reference>
<protein>
    <recommendedName>
        <fullName evidence="5">Heavy metal-binding domain-containing protein</fullName>
    </recommendedName>
</protein>
<keyword evidence="2" id="KW-0732">Signal</keyword>
<evidence type="ECO:0000313" key="3">
    <source>
        <dbReference type="EMBL" id="GAA3716976.1"/>
    </source>
</evidence>
<comment type="caution">
    <text evidence="3">The sequence shown here is derived from an EMBL/GenBank/DDBJ whole genome shotgun (WGS) entry which is preliminary data.</text>
</comment>
<accession>A0ABP7EGV7</accession>
<evidence type="ECO:0000313" key="4">
    <source>
        <dbReference type="Proteomes" id="UP001500051"/>
    </source>
</evidence>
<gene>
    <name evidence="3" type="ORF">GCM10022204_41040</name>
</gene>
<dbReference type="RefSeq" id="WP_344814335.1">
    <property type="nucleotide sequence ID" value="NZ_BAAAYX010000022.1"/>
</dbReference>
<evidence type="ECO:0000256" key="2">
    <source>
        <dbReference type="SAM" id="SignalP"/>
    </source>
</evidence>
<keyword evidence="4" id="KW-1185">Reference proteome</keyword>
<feature type="compositionally biased region" description="Polar residues" evidence="1">
    <location>
        <begin position="35"/>
        <end position="60"/>
    </location>
</feature>
<dbReference type="Proteomes" id="UP001500051">
    <property type="component" value="Unassembled WGS sequence"/>
</dbReference>
<feature type="signal peptide" evidence="2">
    <location>
        <begin position="1"/>
        <end position="36"/>
    </location>
</feature>
<proteinExistence type="predicted"/>
<evidence type="ECO:0008006" key="5">
    <source>
        <dbReference type="Google" id="ProtNLM"/>
    </source>
</evidence>
<feature type="chain" id="PRO_5046767404" description="Heavy metal-binding domain-containing protein" evidence="2">
    <location>
        <begin position="37"/>
        <end position="309"/>
    </location>
</feature>
<sequence length="309" mass="32013">MSTPVRLLAFAAALAAVFVLALVGARTLLPAGSAQAGSGRTGTQEESGMEHSSASTPSAQHSEDSHAKPGQAPAADPVRGLTVAQDGYQLGALTAPAVVGEDGTLSFRLTGPDGNPVTDYTTAHDKDLHLIVVRSDGSRFRHVHPSLDGAGIWSMPWRWAAPGSYRVFADFVPAATGETLTLTSTLEVAGDLQPVLLGEDTTESTVDGLTVTMDGAPAAGTSSMLTFTVTRDGPPVSLQPYLGAAGHLVALRVGDLAYLHVHPMDGPAGESGPEVAFMAEAPTPGRYLLYLDFQVDGRVHTATFTTTAR</sequence>
<dbReference type="EMBL" id="BAAAYX010000022">
    <property type="protein sequence ID" value="GAA3716976.1"/>
    <property type="molecule type" value="Genomic_DNA"/>
</dbReference>